<feature type="active site" description="Charge relay system" evidence="5">
    <location>
        <position position="402"/>
    </location>
</feature>
<dbReference type="PRINTS" id="PR00723">
    <property type="entry name" value="SUBTILISIN"/>
</dbReference>
<feature type="active site" description="Charge relay system" evidence="5">
    <location>
        <position position="153"/>
    </location>
</feature>
<dbReference type="GO" id="GO:0006508">
    <property type="term" value="P:proteolysis"/>
    <property type="evidence" value="ECO:0007669"/>
    <property type="project" value="UniProtKB-KW"/>
</dbReference>
<evidence type="ECO:0000256" key="6">
    <source>
        <dbReference type="SAM" id="SignalP"/>
    </source>
</evidence>
<dbReference type="PANTHER" id="PTHR43806:SF11">
    <property type="entry name" value="CEREVISIN-RELATED"/>
    <property type="match status" value="1"/>
</dbReference>
<evidence type="ECO:0000256" key="5">
    <source>
        <dbReference type="PROSITE-ProRule" id="PRU01240"/>
    </source>
</evidence>
<dbReference type="Proteomes" id="UP000254968">
    <property type="component" value="Unassembled WGS sequence"/>
</dbReference>
<keyword evidence="9" id="KW-1185">Reference proteome</keyword>
<dbReference type="InterPro" id="IPR036852">
    <property type="entry name" value="Peptidase_S8/S53_dom_sf"/>
</dbReference>
<proteinExistence type="inferred from homology"/>
<dbReference type="Gene3D" id="3.40.50.200">
    <property type="entry name" value="Peptidase S8/S53 domain"/>
    <property type="match status" value="1"/>
</dbReference>
<name>A0A378I072_9GAMM</name>
<evidence type="ECO:0000259" key="7">
    <source>
        <dbReference type="Pfam" id="PF00082"/>
    </source>
</evidence>
<evidence type="ECO:0000256" key="4">
    <source>
        <dbReference type="ARBA" id="ARBA00022825"/>
    </source>
</evidence>
<dbReference type="RefSeq" id="WP_131750058.1">
    <property type="nucleotide sequence ID" value="NZ_CAAAHO010000001.1"/>
</dbReference>
<feature type="active site" description="Charge relay system" evidence="5">
    <location>
        <position position="189"/>
    </location>
</feature>
<evidence type="ECO:0000256" key="2">
    <source>
        <dbReference type="ARBA" id="ARBA00022670"/>
    </source>
</evidence>
<dbReference type="EC" id="3.4.21.-" evidence="8"/>
<protein>
    <submittedName>
        <fullName evidence="8">Subtilisin-like serine protease</fullName>
        <ecNumber evidence="8">3.4.21.-</ecNumber>
    </submittedName>
</protein>
<organism evidence="8 9">
    <name type="scientific">Legionella beliardensis</name>
    <dbReference type="NCBI Taxonomy" id="91822"/>
    <lineage>
        <taxon>Bacteria</taxon>
        <taxon>Pseudomonadati</taxon>
        <taxon>Pseudomonadota</taxon>
        <taxon>Gammaproteobacteria</taxon>
        <taxon>Legionellales</taxon>
        <taxon>Legionellaceae</taxon>
        <taxon>Legionella</taxon>
    </lineage>
</organism>
<evidence type="ECO:0000313" key="8">
    <source>
        <dbReference type="EMBL" id="STX28559.1"/>
    </source>
</evidence>
<feature type="domain" description="Peptidase S8/S53" evidence="7">
    <location>
        <begin position="148"/>
        <end position="471"/>
    </location>
</feature>
<dbReference type="OrthoDB" id="1114329at2"/>
<dbReference type="InterPro" id="IPR050131">
    <property type="entry name" value="Peptidase_S8_subtilisin-like"/>
</dbReference>
<keyword evidence="6" id="KW-0732">Signal</keyword>
<reference evidence="8 9" key="1">
    <citation type="submission" date="2018-06" db="EMBL/GenBank/DDBJ databases">
        <authorList>
            <consortium name="Pathogen Informatics"/>
            <person name="Doyle S."/>
        </authorList>
    </citation>
    <scope>NUCLEOTIDE SEQUENCE [LARGE SCALE GENOMIC DNA]</scope>
    <source>
        <strain evidence="8 9">NCTC13315</strain>
    </source>
</reference>
<feature type="signal peptide" evidence="6">
    <location>
        <begin position="1"/>
        <end position="19"/>
    </location>
</feature>
<evidence type="ECO:0000256" key="3">
    <source>
        <dbReference type="ARBA" id="ARBA00022801"/>
    </source>
</evidence>
<comment type="similarity">
    <text evidence="1 5">Belongs to the peptidase S8 family.</text>
</comment>
<evidence type="ECO:0000313" key="9">
    <source>
        <dbReference type="Proteomes" id="UP000254968"/>
    </source>
</evidence>
<dbReference type="InterPro" id="IPR000209">
    <property type="entry name" value="Peptidase_S8/S53_dom"/>
</dbReference>
<dbReference type="AlphaFoldDB" id="A0A378I072"/>
<evidence type="ECO:0000256" key="1">
    <source>
        <dbReference type="ARBA" id="ARBA00011073"/>
    </source>
</evidence>
<dbReference type="Pfam" id="PF00082">
    <property type="entry name" value="Peptidase_S8"/>
    <property type="match status" value="1"/>
</dbReference>
<dbReference type="PROSITE" id="PS51892">
    <property type="entry name" value="SUBTILASE"/>
    <property type="match status" value="1"/>
</dbReference>
<accession>A0A378I072</accession>
<feature type="chain" id="PRO_5016787730" evidence="6">
    <location>
        <begin position="20"/>
        <end position="604"/>
    </location>
</feature>
<dbReference type="GO" id="GO:0004252">
    <property type="term" value="F:serine-type endopeptidase activity"/>
    <property type="evidence" value="ECO:0007669"/>
    <property type="project" value="UniProtKB-UniRule"/>
</dbReference>
<dbReference type="PANTHER" id="PTHR43806">
    <property type="entry name" value="PEPTIDASE S8"/>
    <property type="match status" value="1"/>
</dbReference>
<dbReference type="EMBL" id="UGNV01000001">
    <property type="protein sequence ID" value="STX28559.1"/>
    <property type="molecule type" value="Genomic_DNA"/>
</dbReference>
<sequence>MVKKLVIFMLCIFSVALNAKPFIDDDVLRAMQLTHSGQKDPFQSLIIFFNSIDKRDEFIKSLQGDLTISLSRLDFMPVAIVTFVPTTRIYRKITASPHIRYIALNKPASEKIEVSPQSVRPAPAVKVPFRYPGIDLWWEHGFKGQSGVLGLIDSGIAPDHPAFLGKKIIINKTPSSHYIDYPFGIRTAHGTGVACIYAAFPHDKSKYVRGVAYKTPVILSTLAGEGTAHRYNFWLTYSSLNWLLSFTQYKPSVINYSFGNGDVTCHLCPDWSGLGKIVDYIVNHNKILWVTSAGNNGYIKQKKHAPFVSTMTVPAESYNALTVANMNMYVNDEVSSRKFDRLSHAIYYTSSRGPTRIGRKKPDIAAPGNETLTCAPNPDKYQLNYPAIMKYKDGYRFMGGTSSAAPHVGGAVLLLRDAGIHNPMAIKALLINSADTWTDSNKPGPDDPNFKYLGGHHKVVGSEWNPTYGWGYMNLQTAFYQRKFIIEDNLTAKKPVALYRIKMRYQDKITLVHERRVGFNKKGRLWKLSHLVLEIFDATNNKLLARDDSSIDNVHQVSLCNPAYLNLCFQEKPKEVIVKVSLKNEKIEGSKQEDFALALPTKTS</sequence>
<dbReference type="InterPro" id="IPR015500">
    <property type="entry name" value="Peptidase_S8_subtilisin-rel"/>
</dbReference>
<dbReference type="SUPFAM" id="SSF52743">
    <property type="entry name" value="Subtilisin-like"/>
    <property type="match status" value="1"/>
</dbReference>
<gene>
    <name evidence="8" type="primary">aprX_1</name>
    <name evidence="8" type="ORF">NCTC13315_01089</name>
</gene>
<keyword evidence="4 5" id="KW-0720">Serine protease</keyword>
<keyword evidence="2 5" id="KW-0645">Protease</keyword>
<keyword evidence="3 5" id="KW-0378">Hydrolase</keyword>